<dbReference type="Pfam" id="PF00069">
    <property type="entry name" value="Pkinase"/>
    <property type="match status" value="1"/>
</dbReference>
<comment type="subcellular location">
    <subcellularLocation>
        <location evidence="1">Chromosome</location>
        <location evidence="1">Centromere</location>
        <location evidence="1">Kinetochore</location>
    </subcellularLocation>
</comment>
<dbReference type="InterPro" id="IPR000719">
    <property type="entry name" value="Prot_kinase_dom"/>
</dbReference>
<dbReference type="Gene3D" id="1.25.40.430">
    <property type="match status" value="1"/>
</dbReference>
<dbReference type="GO" id="GO:0005634">
    <property type="term" value="C:nucleus"/>
    <property type="evidence" value="ECO:0007669"/>
    <property type="project" value="TreeGrafter"/>
</dbReference>
<dbReference type="GO" id="GO:0051754">
    <property type="term" value="P:meiotic sister chromatid cohesion, centromeric"/>
    <property type="evidence" value="ECO:0007669"/>
    <property type="project" value="TreeGrafter"/>
</dbReference>
<evidence type="ECO:0008006" key="13">
    <source>
        <dbReference type="Google" id="ProtNLM"/>
    </source>
</evidence>
<dbReference type="Proteomes" id="UP001230051">
    <property type="component" value="Unassembled WGS sequence"/>
</dbReference>
<dbReference type="InterPro" id="IPR008271">
    <property type="entry name" value="Ser/Thr_kinase_AS"/>
</dbReference>
<dbReference type="InterPro" id="IPR011009">
    <property type="entry name" value="Kinase-like_dom_sf"/>
</dbReference>
<dbReference type="PROSITE" id="PS51489">
    <property type="entry name" value="BUB1_N"/>
    <property type="match status" value="1"/>
</dbReference>
<dbReference type="Gene3D" id="1.10.510.10">
    <property type="entry name" value="Transferase(Phosphotransferase) domain 1"/>
    <property type="match status" value="1"/>
</dbReference>
<dbReference type="GO" id="GO:0004672">
    <property type="term" value="F:protein kinase activity"/>
    <property type="evidence" value="ECO:0007669"/>
    <property type="project" value="InterPro"/>
</dbReference>
<evidence type="ECO:0000256" key="4">
    <source>
        <dbReference type="ARBA" id="ARBA00022838"/>
    </source>
</evidence>
<evidence type="ECO:0000256" key="3">
    <source>
        <dbReference type="ARBA" id="ARBA00022741"/>
    </source>
</evidence>
<dbReference type="FunFam" id="1.10.510.10:FF:000390">
    <property type="entry name" value="Mitotic checkpoint serine/threonine-protein kinase BUB1"/>
    <property type="match status" value="1"/>
</dbReference>
<comment type="caution">
    <text evidence="11">The sequence shown here is derived from an EMBL/GenBank/DDBJ whole genome shotgun (WGS) entry which is preliminary data.</text>
</comment>
<dbReference type="InterPro" id="IPR017441">
    <property type="entry name" value="Protein_kinase_ATP_BS"/>
</dbReference>
<dbReference type="PROSITE" id="PS00107">
    <property type="entry name" value="PROTEIN_KINASE_ATP"/>
    <property type="match status" value="1"/>
</dbReference>
<dbReference type="SMART" id="SM00220">
    <property type="entry name" value="S_TKc"/>
    <property type="match status" value="1"/>
</dbReference>
<evidence type="ECO:0000256" key="1">
    <source>
        <dbReference type="ARBA" id="ARBA00004629"/>
    </source>
</evidence>
<dbReference type="GO" id="GO:0000776">
    <property type="term" value="C:kinetochore"/>
    <property type="evidence" value="ECO:0007669"/>
    <property type="project" value="UniProtKB-KW"/>
</dbReference>
<dbReference type="PANTHER" id="PTHR14030">
    <property type="entry name" value="MITOTIC CHECKPOINT SERINE/THREONINE-PROTEIN KINASE BUB1"/>
    <property type="match status" value="1"/>
</dbReference>
<proteinExistence type="predicted"/>
<dbReference type="AlphaFoldDB" id="A0AAD8GAU6"/>
<evidence type="ECO:0000256" key="6">
    <source>
        <dbReference type="ARBA" id="ARBA00023328"/>
    </source>
</evidence>
<dbReference type="PANTHER" id="PTHR14030:SF26">
    <property type="entry name" value="MITOTIC CHECKPOINT SERINE_THREONINE-PROTEIN KINASE BUB1"/>
    <property type="match status" value="1"/>
</dbReference>
<dbReference type="EMBL" id="JAGXEW010000006">
    <property type="protein sequence ID" value="KAK1170986.1"/>
    <property type="molecule type" value="Genomic_DNA"/>
</dbReference>
<keyword evidence="12" id="KW-1185">Reference proteome</keyword>
<evidence type="ECO:0000256" key="2">
    <source>
        <dbReference type="ARBA" id="ARBA00022454"/>
    </source>
</evidence>
<evidence type="ECO:0000259" key="9">
    <source>
        <dbReference type="PROSITE" id="PS50011"/>
    </source>
</evidence>
<organism evidence="11 12">
    <name type="scientific">Acipenser oxyrinchus oxyrinchus</name>
    <dbReference type="NCBI Taxonomy" id="40147"/>
    <lineage>
        <taxon>Eukaryota</taxon>
        <taxon>Metazoa</taxon>
        <taxon>Chordata</taxon>
        <taxon>Craniata</taxon>
        <taxon>Vertebrata</taxon>
        <taxon>Euteleostomi</taxon>
        <taxon>Actinopterygii</taxon>
        <taxon>Chondrostei</taxon>
        <taxon>Acipenseriformes</taxon>
        <taxon>Acipenseridae</taxon>
        <taxon>Acipenser</taxon>
    </lineage>
</organism>
<evidence type="ECO:0000256" key="5">
    <source>
        <dbReference type="ARBA" id="ARBA00022840"/>
    </source>
</evidence>
<evidence type="ECO:0000256" key="8">
    <source>
        <dbReference type="SAM" id="Coils"/>
    </source>
</evidence>
<name>A0AAD8GAU6_ACIOX</name>
<evidence type="ECO:0000313" key="11">
    <source>
        <dbReference type="EMBL" id="KAK1170986.1"/>
    </source>
</evidence>
<keyword evidence="2" id="KW-0158">Chromosome</keyword>
<dbReference type="InterPro" id="IPR013212">
    <property type="entry name" value="Mad3/Bub1_I"/>
</dbReference>
<sequence length="1220" mass="136658">MDIKDSLQQFEATVHEYEGDDPLDVWDRFVQWVEENLQPHDENNVSVVLERLVRKFMHEKRYYNDERYVNYCIKYASFYSDPIAVYSDLHAQGIGTRAAALYLIWAQQFEVQGMLQQADAVFQRAVENQAEPADRVLHEYRLFQERVSCNLLMTQGSAQPLQNSQCVNQMKPPVTEKGTADLHHQCKDSKPLEYQNMYNSQTQFSSSDVTQHLISKAEIGPPHKQTVAQASQGGAEPVPMYCKNELVSAESELCFEELRAQRYFKKCAQKREMQKWEEHQERLRKKAEEDLEAQMLQKQLEELDNRLKSFQSNSQPQQQDAAVMGHSSFVKQKAGPIERDPQQTSKEPPVADENLLFTNSHVLPLNHSIVLQAEQELGEVPKRSSLSLVATSAPYSSYHFTPAENQNHDSIAFPLSLPVHGEQIKADSFVSQQELGTVQRRADVYTPRSSFHVPTLEFRNHDSTGLPSCEPVPGAAESASYSSFHVPPSETPIHSSMLFPSCQPVPGAESKADYGIQDQDTHTSINTVSEAKPDPFTASFHQASFIEQSGKSNDPKAQMIAGIGEASHMGSTPGRSANRSHATPNTSLGLVLATPSKAQPSPTVNTKEALGFIMDAFMAPALPQKRNMHENSLSVDHSFEAFCRNTSDFQPLGALDAVNVAPAAAPFVIFQDENENKENDCAFKMGNNTRPQKVFGERPVSKLHIPKPNEANPGAESIIDETTIWAARCNKTLAPSPNSTGDFAYSAHVVSTPFNANGGHTAFDPSEEQFTQLAKTRKLSPIQEQSPDSRKHLLAQAPGRIVKQADCVDDTAIAEKLNLTEQCLASCSLTDHGELGLQPPHAEGARTEKKQSFNILAETDEPMSEPPPTADVVVADPWNDSLLACLLSDLHRPLSSYPNCFTWESKVPEIRPKVSVTLGNQYFHVDCMLGEGAFATVYQASVVDMNNSQRLVLKVQKPANPWEFYISCQLDERLPPGVRHLFINFYKAHIFQNGSVLVGELHNYGTLLNATNLYRHLSEKVMPQPLVIYFAICILHMVEQLHSIGIIHADIKPDNFILGDRFLDNDSFDLENLDHGLSLIDLGQSIDMTLFPKGTSFTAKVETSGFQCIEMVTGKQWNYQTDYFGIAGTVYCLLFGSYMKVKHDNGVWKTTAVFKRNPHIEMWTDFFHTLLNIPDCNSLPSLRNLRENLTAVFNQNYSNKIKSLRNRLVVLLLENKRSRK</sequence>
<evidence type="ECO:0000259" key="10">
    <source>
        <dbReference type="PROSITE" id="PS51489"/>
    </source>
</evidence>
<keyword evidence="3 7" id="KW-0547">Nucleotide-binding</keyword>
<reference evidence="11" key="1">
    <citation type="submission" date="2022-02" db="EMBL/GenBank/DDBJ databases">
        <title>Atlantic sturgeon de novo genome assembly.</title>
        <authorList>
            <person name="Stock M."/>
            <person name="Klopp C."/>
            <person name="Guiguen Y."/>
            <person name="Cabau C."/>
            <person name="Parinello H."/>
            <person name="Santidrian Yebra-Pimentel E."/>
            <person name="Kuhl H."/>
            <person name="Dirks R.P."/>
            <person name="Guessner J."/>
            <person name="Wuertz S."/>
            <person name="Du K."/>
            <person name="Schartl M."/>
        </authorList>
    </citation>
    <scope>NUCLEOTIDE SEQUENCE</scope>
    <source>
        <strain evidence="11">STURGEONOMICS-FGT-2020</strain>
        <tissue evidence="11">Whole blood</tissue>
    </source>
</reference>
<dbReference type="Gene3D" id="6.10.130.20">
    <property type="match status" value="1"/>
</dbReference>
<keyword evidence="4" id="KW-0995">Kinetochore</keyword>
<dbReference type="InterPro" id="IPR015661">
    <property type="entry name" value="Bub1/Mad3"/>
</dbReference>
<feature type="binding site" evidence="7">
    <location>
        <position position="954"/>
    </location>
    <ligand>
        <name>ATP</name>
        <dbReference type="ChEBI" id="CHEBI:30616"/>
    </ligand>
</feature>
<feature type="domain" description="Protein kinase" evidence="9">
    <location>
        <begin position="923"/>
        <end position="1220"/>
    </location>
</feature>
<evidence type="ECO:0000313" key="12">
    <source>
        <dbReference type="Proteomes" id="UP001230051"/>
    </source>
</evidence>
<dbReference type="GO" id="GO:0005524">
    <property type="term" value="F:ATP binding"/>
    <property type="evidence" value="ECO:0007669"/>
    <property type="project" value="UniProtKB-UniRule"/>
</dbReference>
<feature type="domain" description="BUB1 N-terminal" evidence="10">
    <location>
        <begin position="10"/>
        <end position="165"/>
    </location>
</feature>
<accession>A0AAD8GAU6</accession>
<dbReference type="PROSITE" id="PS00108">
    <property type="entry name" value="PROTEIN_KINASE_ST"/>
    <property type="match status" value="1"/>
</dbReference>
<evidence type="ECO:0000256" key="7">
    <source>
        <dbReference type="PROSITE-ProRule" id="PRU10141"/>
    </source>
</evidence>
<dbReference type="GO" id="GO:0007094">
    <property type="term" value="P:mitotic spindle assembly checkpoint signaling"/>
    <property type="evidence" value="ECO:0007669"/>
    <property type="project" value="InterPro"/>
</dbReference>
<dbReference type="Pfam" id="PF08311">
    <property type="entry name" value="Mad3_BUB1_I"/>
    <property type="match status" value="1"/>
</dbReference>
<protein>
    <recommendedName>
        <fullName evidence="13">Mitotic checkpoint serine/threonine-protein kinase BUB1</fullName>
    </recommendedName>
</protein>
<keyword evidence="6" id="KW-0137">Centromere</keyword>
<dbReference type="PROSITE" id="PS50011">
    <property type="entry name" value="PROTEIN_KINASE_DOM"/>
    <property type="match status" value="1"/>
</dbReference>
<dbReference type="SUPFAM" id="SSF56112">
    <property type="entry name" value="Protein kinase-like (PK-like)"/>
    <property type="match status" value="1"/>
</dbReference>
<keyword evidence="8" id="KW-0175">Coiled coil</keyword>
<dbReference type="SMART" id="SM00777">
    <property type="entry name" value="Mad3_BUB1_I"/>
    <property type="match status" value="1"/>
</dbReference>
<feature type="coiled-coil region" evidence="8">
    <location>
        <begin position="273"/>
        <end position="313"/>
    </location>
</feature>
<keyword evidence="5 7" id="KW-0067">ATP-binding</keyword>
<gene>
    <name evidence="11" type="ORF">AOXY_G7959</name>
</gene>